<feature type="chain" id="PRO_5042073944" evidence="1">
    <location>
        <begin position="26"/>
        <end position="121"/>
    </location>
</feature>
<gene>
    <name evidence="2" type="ORF">DdX_10661</name>
</gene>
<proteinExistence type="predicted"/>
<accession>A0AAD4R5B4</accession>
<keyword evidence="1" id="KW-0732">Signal</keyword>
<organism evidence="2 3">
    <name type="scientific">Ditylenchus destructor</name>
    <dbReference type="NCBI Taxonomy" id="166010"/>
    <lineage>
        <taxon>Eukaryota</taxon>
        <taxon>Metazoa</taxon>
        <taxon>Ecdysozoa</taxon>
        <taxon>Nematoda</taxon>
        <taxon>Chromadorea</taxon>
        <taxon>Rhabditida</taxon>
        <taxon>Tylenchina</taxon>
        <taxon>Tylenchomorpha</taxon>
        <taxon>Sphaerularioidea</taxon>
        <taxon>Anguinidae</taxon>
        <taxon>Anguininae</taxon>
        <taxon>Ditylenchus</taxon>
    </lineage>
</organism>
<evidence type="ECO:0000313" key="3">
    <source>
        <dbReference type="Proteomes" id="UP001201812"/>
    </source>
</evidence>
<dbReference type="EMBL" id="JAKKPZ010000025">
    <property type="protein sequence ID" value="KAI1710601.1"/>
    <property type="molecule type" value="Genomic_DNA"/>
</dbReference>
<name>A0AAD4R5B4_9BILA</name>
<dbReference type="AlphaFoldDB" id="A0AAD4R5B4"/>
<reference evidence="2" key="1">
    <citation type="submission" date="2022-01" db="EMBL/GenBank/DDBJ databases">
        <title>Genome Sequence Resource for Two Populations of Ditylenchus destructor, the Migratory Endoparasitic Phytonematode.</title>
        <authorList>
            <person name="Zhang H."/>
            <person name="Lin R."/>
            <person name="Xie B."/>
        </authorList>
    </citation>
    <scope>NUCLEOTIDE SEQUENCE</scope>
    <source>
        <strain evidence="2">BazhouSP</strain>
    </source>
</reference>
<keyword evidence="3" id="KW-1185">Reference proteome</keyword>
<protein>
    <submittedName>
        <fullName evidence="2">Uncharacterized protein</fullName>
    </submittedName>
</protein>
<comment type="caution">
    <text evidence="2">The sequence shown here is derived from an EMBL/GenBank/DDBJ whole genome shotgun (WGS) entry which is preliminary data.</text>
</comment>
<sequence>MKLYGTFLNFFGFLVAFSIVSLTLAGQIPTPSYELCILQKIDELRGCDVYFPDKKMSVPESSVQHMCSGIQKKLRCEFEVLLHSCGEKATRSIIKHQKIQIPPKQTKASFLTLLVYFFLTR</sequence>
<evidence type="ECO:0000256" key="1">
    <source>
        <dbReference type="SAM" id="SignalP"/>
    </source>
</evidence>
<feature type="signal peptide" evidence="1">
    <location>
        <begin position="1"/>
        <end position="25"/>
    </location>
</feature>
<evidence type="ECO:0000313" key="2">
    <source>
        <dbReference type="EMBL" id="KAI1710601.1"/>
    </source>
</evidence>
<dbReference type="Proteomes" id="UP001201812">
    <property type="component" value="Unassembled WGS sequence"/>
</dbReference>